<evidence type="ECO:0000256" key="2">
    <source>
        <dbReference type="SAM" id="SignalP"/>
    </source>
</evidence>
<sequence>MKFECAFLALVLLALGNCSYAFHSPIGSIKRVGKVAPAAPSFSTKQVSELQRGYRHSTQLMGAKSKVVQEVPKSIFASVPPGVAAVVGAAAALVIFGVAKVLMNKGGAGGGEGSEKGSMLATNLTEEQAKERSTRLLKEFKAAEAKAEELEKKLGEAAPEVEAAWDAADELYAQLIGTVITGEVDKTCSVKETDLCKELFEQMGDLKELRSEVAAEAMSTLSRQHAELMAENVKLKTRRNVLLGKKVDVASIQQLIGYSAQAAPTAPKAATNFTPKAPAKFVPNPNQKFTD</sequence>
<dbReference type="EMBL" id="HBIU01029063">
    <property type="protein sequence ID" value="CAE0634652.1"/>
    <property type="molecule type" value="Transcribed_RNA"/>
</dbReference>
<reference evidence="3" key="1">
    <citation type="submission" date="2021-01" db="EMBL/GenBank/DDBJ databases">
        <authorList>
            <person name="Corre E."/>
            <person name="Pelletier E."/>
            <person name="Niang G."/>
            <person name="Scheremetjew M."/>
            <person name="Finn R."/>
            <person name="Kale V."/>
            <person name="Holt S."/>
            <person name="Cochrane G."/>
            <person name="Meng A."/>
            <person name="Brown T."/>
            <person name="Cohen L."/>
        </authorList>
    </citation>
    <scope>NUCLEOTIDE SEQUENCE</scope>
    <source>
        <strain evidence="3">CCMP3107</strain>
    </source>
</reference>
<keyword evidence="1" id="KW-0175">Coiled coil</keyword>
<evidence type="ECO:0000313" key="3">
    <source>
        <dbReference type="EMBL" id="CAE0634652.1"/>
    </source>
</evidence>
<gene>
    <name evidence="3" type="ORF">HAKA00212_LOCUS13392</name>
</gene>
<keyword evidence="2" id="KW-0732">Signal</keyword>
<feature type="signal peptide" evidence="2">
    <location>
        <begin position="1"/>
        <end position="21"/>
    </location>
</feature>
<organism evidence="3">
    <name type="scientific">Heterosigma akashiwo</name>
    <name type="common">Chromophytic alga</name>
    <name type="synonym">Heterosigma carterae</name>
    <dbReference type="NCBI Taxonomy" id="2829"/>
    <lineage>
        <taxon>Eukaryota</taxon>
        <taxon>Sar</taxon>
        <taxon>Stramenopiles</taxon>
        <taxon>Ochrophyta</taxon>
        <taxon>Raphidophyceae</taxon>
        <taxon>Chattonellales</taxon>
        <taxon>Chattonellaceae</taxon>
        <taxon>Heterosigma</taxon>
    </lineage>
</organism>
<accession>A0A7S3XWX7</accession>
<protein>
    <submittedName>
        <fullName evidence="3">Uncharacterized protein</fullName>
    </submittedName>
</protein>
<feature type="chain" id="PRO_5030649254" evidence="2">
    <location>
        <begin position="22"/>
        <end position="291"/>
    </location>
</feature>
<evidence type="ECO:0000256" key="1">
    <source>
        <dbReference type="SAM" id="Coils"/>
    </source>
</evidence>
<feature type="coiled-coil region" evidence="1">
    <location>
        <begin position="126"/>
        <end position="153"/>
    </location>
</feature>
<dbReference type="AlphaFoldDB" id="A0A7S3XWX7"/>
<proteinExistence type="predicted"/>
<name>A0A7S3XWX7_HETAK</name>